<dbReference type="OrthoDB" id="8439544at2759"/>
<keyword evidence="1" id="KW-0732">Signal</keyword>
<dbReference type="AlphaFoldDB" id="A0A8S4AJ05"/>
<keyword evidence="6" id="KW-1185">Reference proteome</keyword>
<keyword evidence="3" id="KW-0393">Immunoglobulin domain</keyword>
<dbReference type="Proteomes" id="UP000677803">
    <property type="component" value="Unassembled WGS sequence"/>
</dbReference>
<dbReference type="EMBL" id="CAJRST010004446">
    <property type="protein sequence ID" value="CAG5871727.1"/>
    <property type="molecule type" value="Genomic_DNA"/>
</dbReference>
<feature type="compositionally biased region" description="Polar residues" evidence="4">
    <location>
        <begin position="62"/>
        <end position="72"/>
    </location>
</feature>
<evidence type="ECO:0000256" key="1">
    <source>
        <dbReference type="ARBA" id="ARBA00022729"/>
    </source>
</evidence>
<keyword evidence="2" id="KW-0325">Glycoprotein</keyword>
<reference evidence="5" key="1">
    <citation type="submission" date="2021-05" db="EMBL/GenBank/DDBJ databases">
        <authorList>
            <person name="Tigano A."/>
        </authorList>
    </citation>
    <scope>NUCLEOTIDE SEQUENCE</scope>
</reference>
<dbReference type="PANTHER" id="PTHR44427">
    <property type="entry name" value="CARCINOEMBRYONIC ANTIGEN-RELATED CELL ADHESION MOLECULE 19"/>
    <property type="match status" value="1"/>
</dbReference>
<feature type="region of interest" description="Disordered" evidence="4">
    <location>
        <begin position="50"/>
        <end position="72"/>
    </location>
</feature>
<dbReference type="Gene3D" id="2.60.40.10">
    <property type="entry name" value="Immunoglobulins"/>
    <property type="match status" value="2"/>
</dbReference>
<sequence length="221" mass="24032">MECNVTKPTETQQCVGALGEPLIFHLPVNETIKTTLIKGSKLLINLNGSTQKDTKAEKGRSKNPSTKLDNGTLRINQTTKNDAGVYQLEVHSSSNGKLLQKTNISLKILAAVTQPAVSHRCLSAEQMTVSCSAEGDEVDFTLSLDNNILIHSTPERTESQTLTEITIRLHGQLVGKLVCDVQNNVSRKQTDVQVTGCGSRAGDDDEDEVVYSDVRVTRAAR</sequence>
<dbReference type="PANTHER" id="PTHR44427:SF1">
    <property type="entry name" value="CARCINOEMBRYONIC ANTIGEN-RELATED CELL ADHESION MOLECULE 1"/>
    <property type="match status" value="1"/>
</dbReference>
<dbReference type="InterPro" id="IPR013783">
    <property type="entry name" value="Ig-like_fold"/>
</dbReference>
<dbReference type="SUPFAM" id="SSF48726">
    <property type="entry name" value="Immunoglobulin"/>
    <property type="match status" value="1"/>
</dbReference>
<name>A0A8S4AJ05_9TELE</name>
<comment type="caution">
    <text evidence="5">The sequence shown here is derived from an EMBL/GenBank/DDBJ whole genome shotgun (WGS) entry which is preliminary data.</text>
</comment>
<proteinExistence type="predicted"/>
<organism evidence="5 6">
    <name type="scientific">Menidia menidia</name>
    <name type="common">Atlantic silverside</name>
    <dbReference type="NCBI Taxonomy" id="238744"/>
    <lineage>
        <taxon>Eukaryota</taxon>
        <taxon>Metazoa</taxon>
        <taxon>Chordata</taxon>
        <taxon>Craniata</taxon>
        <taxon>Vertebrata</taxon>
        <taxon>Euteleostomi</taxon>
        <taxon>Actinopterygii</taxon>
        <taxon>Neopterygii</taxon>
        <taxon>Teleostei</taxon>
        <taxon>Neoteleostei</taxon>
        <taxon>Acanthomorphata</taxon>
        <taxon>Ovalentaria</taxon>
        <taxon>Atherinomorphae</taxon>
        <taxon>Atheriniformes</taxon>
        <taxon>Atherinopsidae</taxon>
        <taxon>Menidiinae</taxon>
        <taxon>Menidia</taxon>
    </lineage>
</organism>
<dbReference type="InterPro" id="IPR036179">
    <property type="entry name" value="Ig-like_dom_sf"/>
</dbReference>
<accession>A0A8S4AJ05</accession>
<evidence type="ECO:0000313" key="5">
    <source>
        <dbReference type="EMBL" id="CAG5871727.1"/>
    </source>
</evidence>
<evidence type="ECO:0000313" key="6">
    <source>
        <dbReference type="Proteomes" id="UP000677803"/>
    </source>
</evidence>
<evidence type="ECO:0000256" key="2">
    <source>
        <dbReference type="ARBA" id="ARBA00023180"/>
    </source>
</evidence>
<feature type="non-terminal residue" evidence="5">
    <location>
        <position position="221"/>
    </location>
</feature>
<evidence type="ECO:0000256" key="3">
    <source>
        <dbReference type="ARBA" id="ARBA00023319"/>
    </source>
</evidence>
<protein>
    <submittedName>
        <fullName evidence="5">(Atlantic silverside) hypothetical protein</fullName>
    </submittedName>
</protein>
<gene>
    <name evidence="5" type="ORF">MMEN_LOCUS4934</name>
</gene>
<dbReference type="InterPro" id="IPR050831">
    <property type="entry name" value="CEA_cell_adhesion"/>
</dbReference>
<evidence type="ECO:0000256" key="4">
    <source>
        <dbReference type="SAM" id="MobiDB-lite"/>
    </source>
</evidence>